<dbReference type="Proteomes" id="UP000606786">
    <property type="component" value="Unassembled WGS sequence"/>
</dbReference>
<keyword evidence="2" id="KW-0812">Transmembrane</keyword>
<keyword evidence="2" id="KW-0472">Membrane</keyword>
<comment type="caution">
    <text evidence="3">The sequence shown here is derived from an EMBL/GenBank/DDBJ whole genome shotgun (WGS) entry which is preliminary data.</text>
</comment>
<sequence>MAVSAINVDDKTVIATLLVMALALTWAKMALVESMAQKQQDPTLRAMASPTRKRKTAAPTPTATSGVKTETLIFVLSIVSSLTSRRLLTIGKGYESINKQGYIRPAINLSYRKNDVKLIVRYGFGDVKPVLPTSDTVMTCDIRKEVEMSPFLTHLSNGLLKNFIIHHQTSLVWQENYHPIIEEGWRDQLPLTAFLSTTSNQGGTLPSPPNYYGTVLRWSRRERWTYCLPRACKLSFEEFISEECLIMAAVPQGSVLGQILTSTFSDDTAIL</sequence>
<proteinExistence type="predicted"/>
<feature type="region of interest" description="Disordered" evidence="1">
    <location>
        <begin position="42"/>
        <end position="64"/>
    </location>
</feature>
<organism evidence="3 4">
    <name type="scientific">Ceratitis capitata</name>
    <name type="common">Mediterranean fruit fly</name>
    <name type="synonym">Tephritis capitata</name>
    <dbReference type="NCBI Taxonomy" id="7213"/>
    <lineage>
        <taxon>Eukaryota</taxon>
        <taxon>Metazoa</taxon>
        <taxon>Ecdysozoa</taxon>
        <taxon>Arthropoda</taxon>
        <taxon>Hexapoda</taxon>
        <taxon>Insecta</taxon>
        <taxon>Pterygota</taxon>
        <taxon>Neoptera</taxon>
        <taxon>Endopterygota</taxon>
        <taxon>Diptera</taxon>
        <taxon>Brachycera</taxon>
        <taxon>Muscomorpha</taxon>
        <taxon>Tephritoidea</taxon>
        <taxon>Tephritidae</taxon>
        <taxon>Ceratitis</taxon>
        <taxon>Ceratitis</taxon>
    </lineage>
</organism>
<dbReference type="EMBL" id="CAJHJT010000034">
    <property type="protein sequence ID" value="CAD7002502.1"/>
    <property type="molecule type" value="Genomic_DNA"/>
</dbReference>
<keyword evidence="4" id="KW-1185">Reference proteome</keyword>
<feature type="transmembrane region" description="Helical" evidence="2">
    <location>
        <begin position="12"/>
        <end position="31"/>
    </location>
</feature>
<reference evidence="3" key="1">
    <citation type="submission" date="2020-11" db="EMBL/GenBank/DDBJ databases">
        <authorList>
            <person name="Whitehead M."/>
        </authorList>
    </citation>
    <scope>NUCLEOTIDE SEQUENCE</scope>
    <source>
        <strain evidence="3">EGII</strain>
    </source>
</reference>
<evidence type="ECO:0000256" key="2">
    <source>
        <dbReference type="SAM" id="Phobius"/>
    </source>
</evidence>
<dbReference type="AlphaFoldDB" id="A0A811UTK3"/>
<gene>
    <name evidence="3" type="ORF">CCAP1982_LOCUS10991</name>
</gene>
<accession>A0A811UTK3</accession>
<evidence type="ECO:0000256" key="1">
    <source>
        <dbReference type="SAM" id="MobiDB-lite"/>
    </source>
</evidence>
<name>A0A811UTK3_CERCA</name>
<evidence type="ECO:0000313" key="3">
    <source>
        <dbReference type="EMBL" id="CAD7002502.1"/>
    </source>
</evidence>
<evidence type="ECO:0000313" key="4">
    <source>
        <dbReference type="Proteomes" id="UP000606786"/>
    </source>
</evidence>
<keyword evidence="2" id="KW-1133">Transmembrane helix</keyword>
<protein>
    <submittedName>
        <fullName evidence="3">(Mediterranean fruit fly) hypothetical protein</fullName>
    </submittedName>
</protein>